<keyword evidence="4" id="KW-1185">Reference proteome</keyword>
<gene>
    <name evidence="3" type="ORF">SAMN05444586_10637</name>
</gene>
<proteinExistence type="predicted"/>
<dbReference type="Proteomes" id="UP000182827">
    <property type="component" value="Unassembled WGS sequence"/>
</dbReference>
<protein>
    <recommendedName>
        <fullName evidence="5">Restriction endonuclease</fullName>
    </recommendedName>
</protein>
<dbReference type="Pfam" id="PF26568">
    <property type="entry name" value="RE_BanI_C"/>
    <property type="match status" value="1"/>
</dbReference>
<sequence>MLNKDINQLEETAIKWWPAEIQELAQQISIIPKLLETHDRFISILKLSNPHEPQSIFALIEASNFPANVFVKHLSILTDFGGELLKRLSNTYEDIFFRTSEGKLYFKYDFEGDEKIYFFKNNTFKGLSNSKLKIDGESFSKDYHLNGLYEDIIMIFTYGAFSGHDVFFECDIASRISDADALDTYLKQRYISVSKITSGAKSNSNGQILQKRLQSQLQQSLGDDFDVKSNGKVILKDQEEKYLNFDLVINKKGSKSSIGFEISFQVTTNSVIERKAVSAQRRLNMMHSEGHYVGYIIDGAGNFERRSAVSILCSYSDCTVNCSQSDLLQLSSWIRNTLV</sequence>
<evidence type="ECO:0000259" key="1">
    <source>
        <dbReference type="Pfam" id="PF24447"/>
    </source>
</evidence>
<feature type="domain" description="BanI/HgiCI N-terminal" evidence="1">
    <location>
        <begin position="16"/>
        <end position="165"/>
    </location>
</feature>
<dbReference type="AlphaFoldDB" id="A0A1I6WGC8"/>
<dbReference type="EMBL" id="FOZU01000063">
    <property type="protein sequence ID" value="SFT25038.1"/>
    <property type="molecule type" value="Genomic_DNA"/>
</dbReference>
<name>A0A1I6WGC8_9GAMM</name>
<accession>A0A1I6WGC8</accession>
<evidence type="ECO:0000313" key="3">
    <source>
        <dbReference type="EMBL" id="SFT25038.1"/>
    </source>
</evidence>
<feature type="domain" description="BanI/HgiCI C-terminal" evidence="2">
    <location>
        <begin position="180"/>
        <end position="337"/>
    </location>
</feature>
<dbReference type="RefSeq" id="WP_074947907.1">
    <property type="nucleotide sequence ID" value="NZ_FOZU01000063.1"/>
</dbReference>
<evidence type="ECO:0000313" key="4">
    <source>
        <dbReference type="Proteomes" id="UP000182827"/>
    </source>
</evidence>
<dbReference type="Pfam" id="PF24447">
    <property type="entry name" value="RE_BanI"/>
    <property type="match status" value="1"/>
</dbReference>
<organism evidence="3 4">
    <name type="scientific">Acinetobacter bohemicus</name>
    <dbReference type="NCBI Taxonomy" id="1435036"/>
    <lineage>
        <taxon>Bacteria</taxon>
        <taxon>Pseudomonadati</taxon>
        <taxon>Pseudomonadota</taxon>
        <taxon>Gammaproteobacteria</taxon>
        <taxon>Moraxellales</taxon>
        <taxon>Moraxellaceae</taxon>
        <taxon>Acinetobacter</taxon>
    </lineage>
</organism>
<dbReference type="InterPro" id="IPR058973">
    <property type="entry name" value="RE_BanI/HgiCI_C"/>
</dbReference>
<dbReference type="InterPro" id="IPR058974">
    <property type="entry name" value="RE_BanI/HgiCI_N"/>
</dbReference>
<evidence type="ECO:0008006" key="5">
    <source>
        <dbReference type="Google" id="ProtNLM"/>
    </source>
</evidence>
<evidence type="ECO:0000259" key="2">
    <source>
        <dbReference type="Pfam" id="PF26568"/>
    </source>
</evidence>
<reference evidence="4" key="1">
    <citation type="submission" date="2016-10" db="EMBL/GenBank/DDBJ databases">
        <authorList>
            <person name="Varghese N."/>
            <person name="Submissions S."/>
        </authorList>
    </citation>
    <scope>NUCLEOTIDE SEQUENCE [LARGE SCALE GENOMIC DNA]</scope>
    <source>
        <strain evidence="4">ANC 5076</strain>
    </source>
</reference>